<evidence type="ECO:0000313" key="3">
    <source>
        <dbReference type="Proteomes" id="UP000252004"/>
    </source>
</evidence>
<evidence type="ECO:0000256" key="1">
    <source>
        <dbReference type="SAM" id="Phobius"/>
    </source>
</evidence>
<keyword evidence="3" id="KW-1185">Reference proteome</keyword>
<gene>
    <name evidence="2" type="ORF">C0216_11895</name>
</gene>
<evidence type="ECO:0000313" key="2">
    <source>
        <dbReference type="EMBL" id="AXE24064.1"/>
    </source>
</evidence>
<name>A0A344TZJ3_9ACTN</name>
<keyword evidence="1" id="KW-0812">Transmembrane</keyword>
<dbReference type="RefSeq" id="WP_114055245.1">
    <property type="nucleotide sequence ID" value="NZ_CP030862.1"/>
</dbReference>
<accession>A0A344TZJ3</accession>
<dbReference type="KEGG" id="sgz:C0216_11895"/>
<dbReference type="EMBL" id="CP030862">
    <property type="protein sequence ID" value="AXE24064.1"/>
    <property type="molecule type" value="Genomic_DNA"/>
</dbReference>
<reference evidence="2 3" key="1">
    <citation type="submission" date="2018-01" db="EMBL/GenBank/DDBJ databases">
        <title>Draft genome Sequence of streptomyces globosus LZH-48.</title>
        <authorList>
            <person name="Ran K."/>
            <person name="Li Z."/>
            <person name="Wei S."/>
            <person name="Dong R."/>
        </authorList>
    </citation>
    <scope>NUCLEOTIDE SEQUENCE [LARGE SCALE GENOMIC DNA]</scope>
    <source>
        <strain evidence="2 3">LZH-48</strain>
    </source>
</reference>
<proteinExistence type="predicted"/>
<protein>
    <submittedName>
        <fullName evidence="2">Uncharacterized protein</fullName>
    </submittedName>
</protein>
<sequence>MTAVGFLGLALPPGSRAYRAMAAAAGAFVLVNAAGVAAPVLGPAEALPTVVLTVLLIATFRRRLRRARTPGPVRGATA</sequence>
<organism evidence="2 3">
    <name type="scientific">Streptomyces globosus</name>
    <dbReference type="NCBI Taxonomy" id="68209"/>
    <lineage>
        <taxon>Bacteria</taxon>
        <taxon>Bacillati</taxon>
        <taxon>Actinomycetota</taxon>
        <taxon>Actinomycetes</taxon>
        <taxon>Kitasatosporales</taxon>
        <taxon>Streptomycetaceae</taxon>
        <taxon>Streptomyces</taxon>
    </lineage>
</organism>
<dbReference type="Proteomes" id="UP000252004">
    <property type="component" value="Chromosome"/>
</dbReference>
<keyword evidence="1" id="KW-0472">Membrane</keyword>
<keyword evidence="1" id="KW-1133">Transmembrane helix</keyword>
<dbReference type="AlphaFoldDB" id="A0A344TZJ3"/>
<feature type="transmembrane region" description="Helical" evidence="1">
    <location>
        <begin position="27"/>
        <end position="58"/>
    </location>
</feature>